<evidence type="ECO:0000256" key="5">
    <source>
        <dbReference type="ARBA" id="ARBA00023136"/>
    </source>
</evidence>
<comment type="caution">
    <text evidence="7">The sequence shown here is derived from an EMBL/GenBank/DDBJ whole genome shotgun (WGS) entry which is preliminary data.</text>
</comment>
<evidence type="ECO:0000313" key="8">
    <source>
        <dbReference type="Proteomes" id="UP000698752"/>
    </source>
</evidence>
<evidence type="ECO:0000256" key="4">
    <source>
        <dbReference type="ARBA" id="ARBA00022989"/>
    </source>
</evidence>
<feature type="transmembrane region" description="Helical" evidence="6">
    <location>
        <begin position="207"/>
        <end position="225"/>
    </location>
</feature>
<evidence type="ECO:0000256" key="6">
    <source>
        <dbReference type="SAM" id="Phobius"/>
    </source>
</evidence>
<keyword evidence="4 6" id="KW-1133">Transmembrane helix</keyword>
<dbReference type="Pfam" id="PF03631">
    <property type="entry name" value="Virul_fac_BrkB"/>
    <property type="match status" value="1"/>
</dbReference>
<keyword evidence="8" id="KW-1185">Reference proteome</keyword>
<organism evidence="7 8">
    <name type="scientific">Neoroseomonas terrae</name>
    <dbReference type="NCBI Taxonomy" id="424799"/>
    <lineage>
        <taxon>Bacteria</taxon>
        <taxon>Pseudomonadati</taxon>
        <taxon>Pseudomonadota</taxon>
        <taxon>Alphaproteobacteria</taxon>
        <taxon>Acetobacterales</taxon>
        <taxon>Acetobacteraceae</taxon>
        <taxon>Neoroseomonas</taxon>
    </lineage>
</organism>
<evidence type="ECO:0000256" key="1">
    <source>
        <dbReference type="ARBA" id="ARBA00004651"/>
    </source>
</evidence>
<keyword evidence="5 6" id="KW-0472">Membrane</keyword>
<gene>
    <name evidence="7" type="ORF">GXW78_11185</name>
</gene>
<dbReference type="PANTHER" id="PTHR30213">
    <property type="entry name" value="INNER MEMBRANE PROTEIN YHJD"/>
    <property type="match status" value="1"/>
</dbReference>
<protein>
    <submittedName>
        <fullName evidence="7">YihY/virulence factor BrkB family protein</fullName>
    </submittedName>
</protein>
<evidence type="ECO:0000313" key="7">
    <source>
        <dbReference type="EMBL" id="MBR0650228.1"/>
    </source>
</evidence>
<keyword evidence="3 6" id="KW-0812">Transmembrane</keyword>
<feature type="transmembrane region" description="Helical" evidence="6">
    <location>
        <begin position="87"/>
        <end position="109"/>
    </location>
</feature>
<dbReference type="PIRSF" id="PIRSF035875">
    <property type="entry name" value="RNase_BN"/>
    <property type="match status" value="1"/>
</dbReference>
<feature type="transmembrane region" description="Helical" evidence="6">
    <location>
        <begin position="138"/>
        <end position="164"/>
    </location>
</feature>
<sequence>MTARRMRAIFLDAIQGFIADECLSRAASIAYFTLFSLSPLLVIAMAIAGAVFGEEAARGAVEEQLRGLLGRDAAEAIQAAIRGAADVGVGTLAGAFGLIMLLLTASGAFGEIQSSLNAVWKTEVPAGNGVSHLLKAKAAAVGLVAATGFLLLTSLVASAVIAAIGTWMQGRLPGSAGLIEAVNAVISLLLLATLFGAIYKVLPDRRIAWRDVAVGALITAALFTAGKSAIGLYIGGAGIAGSFGAAGSLAAVLVWIYYSSLIFLFGAEITRAWANREGSRQAQPVPAVAPPAGPIVIVERPAPVPERVPLAAIGGTLAAVAGVLMLRGPRRRG</sequence>
<dbReference type="NCBIfam" id="TIGR00765">
    <property type="entry name" value="yihY_not_rbn"/>
    <property type="match status" value="1"/>
</dbReference>
<keyword evidence="2" id="KW-1003">Cell membrane</keyword>
<feature type="transmembrane region" description="Helical" evidence="6">
    <location>
        <begin position="29"/>
        <end position="52"/>
    </location>
</feature>
<comment type="subcellular location">
    <subcellularLocation>
        <location evidence="1">Cell membrane</location>
        <topology evidence="1">Multi-pass membrane protein</topology>
    </subcellularLocation>
</comment>
<name>A0ABS5EGU6_9PROT</name>
<accession>A0ABS5EGU6</accession>
<evidence type="ECO:0000256" key="2">
    <source>
        <dbReference type="ARBA" id="ARBA00022475"/>
    </source>
</evidence>
<dbReference type="InterPro" id="IPR017039">
    <property type="entry name" value="Virul_fac_BrkB"/>
</dbReference>
<dbReference type="RefSeq" id="WP_211868779.1">
    <property type="nucleotide sequence ID" value="NZ_JAAEDI010000011.1"/>
</dbReference>
<evidence type="ECO:0000256" key="3">
    <source>
        <dbReference type="ARBA" id="ARBA00022692"/>
    </source>
</evidence>
<dbReference type="PANTHER" id="PTHR30213:SF1">
    <property type="entry name" value="INNER MEMBRANE PROTEIN YHJD"/>
    <property type="match status" value="1"/>
</dbReference>
<reference evidence="8" key="1">
    <citation type="journal article" date="2021" name="Syst. Appl. Microbiol.">
        <title>Roseomonas hellenica sp. nov., isolated from roots of wild-growing Alkanna tinctoria.</title>
        <authorList>
            <person name="Rat A."/>
            <person name="Naranjo H.D."/>
            <person name="Lebbe L."/>
            <person name="Cnockaert M."/>
            <person name="Krigas N."/>
            <person name="Grigoriadou K."/>
            <person name="Maloupa E."/>
            <person name="Willems A."/>
        </authorList>
    </citation>
    <scope>NUCLEOTIDE SEQUENCE [LARGE SCALE GENOMIC DNA]</scope>
    <source>
        <strain evidence="8">LMG 31159</strain>
    </source>
</reference>
<dbReference type="Proteomes" id="UP000698752">
    <property type="component" value="Unassembled WGS sequence"/>
</dbReference>
<feature type="transmembrane region" description="Helical" evidence="6">
    <location>
        <begin position="176"/>
        <end position="201"/>
    </location>
</feature>
<proteinExistence type="predicted"/>
<feature type="transmembrane region" description="Helical" evidence="6">
    <location>
        <begin position="232"/>
        <end position="258"/>
    </location>
</feature>
<dbReference type="EMBL" id="JAAEDI010000011">
    <property type="protein sequence ID" value="MBR0650228.1"/>
    <property type="molecule type" value="Genomic_DNA"/>
</dbReference>